<protein>
    <submittedName>
        <fullName evidence="2">Uncharacterized protein</fullName>
    </submittedName>
</protein>
<accession>A0ABS4NFU8</accession>
<keyword evidence="1" id="KW-0472">Membrane</keyword>
<keyword evidence="1" id="KW-0812">Transmembrane</keyword>
<gene>
    <name evidence="2" type="ORF">J2Z80_002080</name>
</gene>
<keyword evidence="3" id="KW-1185">Reference proteome</keyword>
<name>A0ABS4NFU8_9THEO</name>
<evidence type="ECO:0000256" key="1">
    <source>
        <dbReference type="SAM" id="Phobius"/>
    </source>
</evidence>
<comment type="caution">
    <text evidence="2">The sequence shown here is derived from an EMBL/GenBank/DDBJ whole genome shotgun (WGS) entry which is preliminary data.</text>
</comment>
<dbReference type="Proteomes" id="UP001166402">
    <property type="component" value="Unassembled WGS sequence"/>
</dbReference>
<evidence type="ECO:0000313" key="2">
    <source>
        <dbReference type="EMBL" id="MBP2072549.1"/>
    </source>
</evidence>
<organism evidence="2 3">
    <name type="scientific">Thermoanaerobacterium butyriciformans</name>
    <dbReference type="NCBI Taxonomy" id="1702242"/>
    <lineage>
        <taxon>Bacteria</taxon>
        <taxon>Bacillati</taxon>
        <taxon>Bacillota</taxon>
        <taxon>Clostridia</taxon>
        <taxon>Thermoanaerobacterales</taxon>
        <taxon>Thermoanaerobacteraceae</taxon>
        <taxon>Thermoanaerobacterium</taxon>
    </lineage>
</organism>
<evidence type="ECO:0000313" key="3">
    <source>
        <dbReference type="Proteomes" id="UP001166402"/>
    </source>
</evidence>
<dbReference type="EMBL" id="JAGGLT010000023">
    <property type="protein sequence ID" value="MBP2072549.1"/>
    <property type="molecule type" value="Genomic_DNA"/>
</dbReference>
<proteinExistence type="predicted"/>
<feature type="transmembrane region" description="Helical" evidence="1">
    <location>
        <begin position="6"/>
        <end position="24"/>
    </location>
</feature>
<sequence>MVLINAGGIIYFLININLNMLLRIDKIIRL</sequence>
<keyword evidence="1" id="KW-1133">Transmembrane helix</keyword>
<reference evidence="2" key="1">
    <citation type="submission" date="2021-03" db="EMBL/GenBank/DDBJ databases">
        <title>Genomic Encyclopedia of Type Strains, Phase IV (KMG-IV): sequencing the most valuable type-strain genomes for metagenomic binning, comparative biology and taxonomic classification.</title>
        <authorList>
            <person name="Goeker M."/>
        </authorList>
    </citation>
    <scope>NUCLEOTIDE SEQUENCE</scope>
    <source>
        <strain evidence="2">DSM 101588</strain>
    </source>
</reference>